<keyword evidence="1" id="KW-0812">Transmembrane</keyword>
<sequence length="126" mass="14276">MKVEIYDVRPLAIIGVCLLLFIGLAVWWLDVDIKILFWNMVGAAVFIGGWLNAYGLATQTYQIWKSGRGEGHSIQMYGLFLFIQVSLALNGVRHDDWMQASGMFASMVPTIWSVALIRHFLKNPRS</sequence>
<feature type="transmembrane region" description="Helical" evidence="1">
    <location>
        <begin position="98"/>
        <end position="121"/>
    </location>
</feature>
<evidence type="ECO:0000313" key="2">
    <source>
        <dbReference type="EMBL" id="KKW32593.1"/>
    </source>
</evidence>
<comment type="caution">
    <text evidence="2">The sequence shown here is derived from an EMBL/GenBank/DDBJ whole genome shotgun (WGS) entry which is preliminary data.</text>
</comment>
<protein>
    <submittedName>
        <fullName evidence="2">Uncharacterized protein</fullName>
    </submittedName>
</protein>
<evidence type="ECO:0000256" key="1">
    <source>
        <dbReference type="SAM" id="Phobius"/>
    </source>
</evidence>
<keyword evidence="1" id="KW-0472">Membrane</keyword>
<dbReference type="Proteomes" id="UP000034054">
    <property type="component" value="Unassembled WGS sequence"/>
</dbReference>
<organism evidence="2 3">
    <name type="scientific">Candidatus Uhrbacteria bacterium GW2011_GWA2_52_8d</name>
    <dbReference type="NCBI Taxonomy" id="1618979"/>
    <lineage>
        <taxon>Bacteria</taxon>
        <taxon>Candidatus Uhriibacteriota</taxon>
    </lineage>
</organism>
<keyword evidence="1" id="KW-1133">Transmembrane helix</keyword>
<feature type="transmembrane region" description="Helical" evidence="1">
    <location>
        <begin position="35"/>
        <end position="53"/>
    </location>
</feature>
<name>A0A0G1XMR9_9BACT</name>
<reference evidence="2 3" key="1">
    <citation type="journal article" date="2015" name="Nature">
        <title>rRNA introns, odd ribosomes, and small enigmatic genomes across a large radiation of phyla.</title>
        <authorList>
            <person name="Brown C.T."/>
            <person name="Hug L.A."/>
            <person name="Thomas B.C."/>
            <person name="Sharon I."/>
            <person name="Castelle C.J."/>
            <person name="Singh A."/>
            <person name="Wilkins M.J."/>
            <person name="Williams K.H."/>
            <person name="Banfield J.F."/>
        </authorList>
    </citation>
    <scope>NUCLEOTIDE SEQUENCE [LARGE SCALE GENOMIC DNA]</scope>
</reference>
<gene>
    <name evidence="2" type="ORF">UY76_C0023G0008</name>
</gene>
<proteinExistence type="predicted"/>
<feature type="transmembrane region" description="Helical" evidence="1">
    <location>
        <begin position="12"/>
        <end position="29"/>
    </location>
</feature>
<evidence type="ECO:0000313" key="3">
    <source>
        <dbReference type="Proteomes" id="UP000034054"/>
    </source>
</evidence>
<feature type="transmembrane region" description="Helical" evidence="1">
    <location>
        <begin position="74"/>
        <end position="92"/>
    </location>
</feature>
<accession>A0A0G1XMR9</accession>
<dbReference type="EMBL" id="LCRH01000023">
    <property type="protein sequence ID" value="KKW32593.1"/>
    <property type="molecule type" value="Genomic_DNA"/>
</dbReference>
<dbReference type="AlphaFoldDB" id="A0A0G1XMR9"/>